<dbReference type="STRING" id="582402.Hbal_2506"/>
<dbReference type="RefSeq" id="WP_015828331.1">
    <property type="nucleotide sequence ID" value="NC_012982.1"/>
</dbReference>
<dbReference type="InterPro" id="IPR050382">
    <property type="entry name" value="MFS_Na/Anion_cotransporter"/>
</dbReference>
<feature type="transmembrane region" description="Helical" evidence="6">
    <location>
        <begin position="344"/>
        <end position="365"/>
    </location>
</feature>
<feature type="transmembrane region" description="Helical" evidence="6">
    <location>
        <begin position="147"/>
        <end position="167"/>
    </location>
</feature>
<dbReference type="GO" id="GO:0022857">
    <property type="term" value="F:transmembrane transporter activity"/>
    <property type="evidence" value="ECO:0007669"/>
    <property type="project" value="InterPro"/>
</dbReference>
<feature type="transmembrane region" description="Helical" evidence="6">
    <location>
        <begin position="406"/>
        <end position="427"/>
    </location>
</feature>
<evidence type="ECO:0000256" key="5">
    <source>
        <dbReference type="ARBA" id="ARBA00023136"/>
    </source>
</evidence>
<feature type="transmembrane region" description="Helical" evidence="6">
    <location>
        <begin position="12"/>
        <end position="28"/>
    </location>
</feature>
<name>C6XP01_HIRBI</name>
<feature type="transmembrane region" description="Helical" evidence="6">
    <location>
        <begin position="284"/>
        <end position="308"/>
    </location>
</feature>
<sequence>MIKADLKPTRVRFLIIALIFIITTINYADRASFAIAGDAASSDLGLNSVQLGFILSAFAWAYVAAQIPGGALLDKFGTRLVYTIAIAMWSLFTFFQGFVGFFVGGTAFAILFALRMLVGLCEAPSFPGNARVVSNWFPNSERGTASAIFNSAQYFSLVVFAPFMAWLVHSFGWSSVFFVMGGLGLVAAFVFWKFIRSPVEHNWVNEAEVNYIEDGGGITGLDSSAGSKSADFNWHNVRQVLGSRMLVGIFIGQYGINVLTYFFVTWFPIYLVQERGMDILKAGFATAIPALCGFAGGVLGGVISDALLRKTGSATIARKTPLLIGMAMACSIMACTVVDAEWMIIAFMALAFFGKGMGSLGWAIISDTSPKEFVGVTGGIFNTCGNTAGIVTPIVIGFLVGNSGNFDNALIFVGVHSVLVMIAYLVIVQKIERLTLLPKTPPQVQEAG</sequence>
<evidence type="ECO:0000256" key="3">
    <source>
        <dbReference type="ARBA" id="ARBA00022692"/>
    </source>
</evidence>
<dbReference type="InterPro" id="IPR020846">
    <property type="entry name" value="MFS_dom"/>
</dbReference>
<organism evidence="8 9">
    <name type="scientific">Hirschia baltica (strain ATCC 49814 / DSM 5838 / IFAM 1418)</name>
    <dbReference type="NCBI Taxonomy" id="582402"/>
    <lineage>
        <taxon>Bacteria</taxon>
        <taxon>Pseudomonadati</taxon>
        <taxon>Pseudomonadota</taxon>
        <taxon>Alphaproteobacteria</taxon>
        <taxon>Hyphomonadales</taxon>
        <taxon>Hyphomonadaceae</taxon>
        <taxon>Hirschia</taxon>
    </lineage>
</organism>
<evidence type="ECO:0000256" key="6">
    <source>
        <dbReference type="SAM" id="Phobius"/>
    </source>
</evidence>
<dbReference type="EMBL" id="CP001678">
    <property type="protein sequence ID" value="ACT60181.1"/>
    <property type="molecule type" value="Genomic_DNA"/>
</dbReference>
<keyword evidence="4 6" id="KW-1133">Transmembrane helix</keyword>
<dbReference type="eggNOG" id="COG2271">
    <property type="taxonomic scope" value="Bacteria"/>
</dbReference>
<dbReference type="Pfam" id="PF07690">
    <property type="entry name" value="MFS_1"/>
    <property type="match status" value="2"/>
</dbReference>
<dbReference type="CDD" id="cd17319">
    <property type="entry name" value="MFS_ExuT_GudP_like"/>
    <property type="match status" value="1"/>
</dbReference>
<feature type="transmembrane region" description="Helical" evidence="6">
    <location>
        <begin position="320"/>
        <end position="338"/>
    </location>
</feature>
<feature type="transmembrane region" description="Helical" evidence="6">
    <location>
        <begin position="107"/>
        <end position="126"/>
    </location>
</feature>
<feature type="transmembrane region" description="Helical" evidence="6">
    <location>
        <begin position="377"/>
        <end position="400"/>
    </location>
</feature>
<dbReference type="PANTHER" id="PTHR11662">
    <property type="entry name" value="SOLUTE CARRIER FAMILY 17"/>
    <property type="match status" value="1"/>
</dbReference>
<protein>
    <submittedName>
        <fullName evidence="8">D-galactonate transporter</fullName>
    </submittedName>
</protein>
<dbReference type="Proteomes" id="UP000002745">
    <property type="component" value="Chromosome"/>
</dbReference>
<reference evidence="9" key="1">
    <citation type="journal article" date="2011" name="J. Bacteriol.">
        <title>Genome sequences of eight morphologically diverse alphaproteobacteria.</title>
        <authorList>
            <consortium name="US DOE Joint Genome Institute"/>
            <person name="Brown P.J."/>
            <person name="Kysela D.T."/>
            <person name="Buechlein A."/>
            <person name="Hemmerich C."/>
            <person name="Brun Y.V."/>
        </authorList>
    </citation>
    <scope>NUCLEOTIDE SEQUENCE [LARGE SCALE GENOMIC DNA]</scope>
    <source>
        <strain evidence="9">ATCC 49814 / DSM 5838 / IFAM 1418</strain>
    </source>
</reference>
<dbReference type="OrthoDB" id="9794076at2"/>
<evidence type="ECO:0000259" key="7">
    <source>
        <dbReference type="PROSITE" id="PS50850"/>
    </source>
</evidence>
<keyword evidence="9" id="KW-1185">Reference proteome</keyword>
<feature type="transmembrane region" description="Helical" evidence="6">
    <location>
        <begin position="48"/>
        <end position="73"/>
    </location>
</feature>
<dbReference type="HOGENOM" id="CLU_001265_5_1_5"/>
<feature type="transmembrane region" description="Helical" evidence="6">
    <location>
        <begin position="245"/>
        <end position="264"/>
    </location>
</feature>
<feature type="transmembrane region" description="Helical" evidence="6">
    <location>
        <begin position="80"/>
        <end position="101"/>
    </location>
</feature>
<dbReference type="InterPro" id="IPR000849">
    <property type="entry name" value="Sugar_P_transporter"/>
</dbReference>
<feature type="transmembrane region" description="Helical" evidence="6">
    <location>
        <begin position="173"/>
        <end position="192"/>
    </location>
</feature>
<dbReference type="AlphaFoldDB" id="C6XP01"/>
<evidence type="ECO:0000256" key="1">
    <source>
        <dbReference type="ARBA" id="ARBA00004651"/>
    </source>
</evidence>
<dbReference type="GO" id="GO:0005886">
    <property type="term" value="C:plasma membrane"/>
    <property type="evidence" value="ECO:0007669"/>
    <property type="project" value="UniProtKB-SubCell"/>
</dbReference>
<dbReference type="InterPro" id="IPR036259">
    <property type="entry name" value="MFS_trans_sf"/>
</dbReference>
<dbReference type="Gene3D" id="1.20.1250.20">
    <property type="entry name" value="MFS general substrate transporter like domains"/>
    <property type="match status" value="2"/>
</dbReference>
<dbReference type="PROSITE" id="PS50850">
    <property type="entry name" value="MFS"/>
    <property type="match status" value="1"/>
</dbReference>
<feature type="domain" description="Major facilitator superfamily (MFS) profile" evidence="7">
    <location>
        <begin position="15"/>
        <end position="432"/>
    </location>
</feature>
<dbReference type="InterPro" id="IPR011701">
    <property type="entry name" value="MFS"/>
</dbReference>
<accession>C6XP01</accession>
<evidence type="ECO:0000313" key="8">
    <source>
        <dbReference type="EMBL" id="ACT60181.1"/>
    </source>
</evidence>
<dbReference type="KEGG" id="hba:Hbal_2506"/>
<evidence type="ECO:0000256" key="4">
    <source>
        <dbReference type="ARBA" id="ARBA00022989"/>
    </source>
</evidence>
<proteinExistence type="predicted"/>
<evidence type="ECO:0000256" key="2">
    <source>
        <dbReference type="ARBA" id="ARBA00022475"/>
    </source>
</evidence>
<comment type="subcellular location">
    <subcellularLocation>
        <location evidence="1">Cell membrane</location>
        <topology evidence="1">Multi-pass membrane protein</topology>
    </subcellularLocation>
</comment>
<dbReference type="PIRSF" id="PIRSF002808">
    <property type="entry name" value="Hexose_phosphate_transp"/>
    <property type="match status" value="1"/>
</dbReference>
<dbReference type="PANTHER" id="PTHR11662:SF399">
    <property type="entry name" value="FI19708P1-RELATED"/>
    <property type="match status" value="1"/>
</dbReference>
<keyword evidence="5 6" id="KW-0472">Membrane</keyword>
<evidence type="ECO:0000313" key="9">
    <source>
        <dbReference type="Proteomes" id="UP000002745"/>
    </source>
</evidence>
<dbReference type="SUPFAM" id="SSF103473">
    <property type="entry name" value="MFS general substrate transporter"/>
    <property type="match status" value="1"/>
</dbReference>
<gene>
    <name evidence="8" type="ordered locus">Hbal_2506</name>
</gene>
<keyword evidence="2" id="KW-1003">Cell membrane</keyword>
<dbReference type="NCBIfam" id="TIGR00893">
    <property type="entry name" value="2A0114"/>
    <property type="match status" value="1"/>
</dbReference>
<keyword evidence="3 6" id="KW-0812">Transmembrane</keyword>